<accession>X5CY91</accession>
<keyword evidence="4 5" id="KW-0408">Iron</keyword>
<sequence>QIIDSYQRKMSPVSEVSKPGMSKFVTVPNVQELSREQLETVPEEYVRSVEDRPTVKSPTPDNSIPVIDMKNLLDNNHVEEEMLKLHMACEEWGFFQLINHGVPHQLIEGIKGLSHEFFKLPLEEKQKYALQPNGVQGYGQQYAVGGHKLDWGDMLFISAMPVSQRDMNYWPTKPENFREMADAYSLEIKKVATRLLTLIAQNLNLKPHYFNENFGEDITLSLRMNYYPPCPQPELVLGLHPHSDAGGITLLVQDYDTEGLNIKKEDSWISVKPIPNAFIVNIGDIVEIMSNGKYKSVMHRVITNAERERLSIAAFYSPSYSAEIGPAQELVDQSQHPPLYKTISHAQFLRHLLVDKLREKSVLDFVKLDSTST</sequence>
<dbReference type="GO" id="GO:0016491">
    <property type="term" value="F:oxidoreductase activity"/>
    <property type="evidence" value="ECO:0007669"/>
    <property type="project" value="UniProtKB-KW"/>
</dbReference>
<comment type="similarity">
    <text evidence="1 5">Belongs to the iron/ascorbate-dependent oxidoreductase family.</text>
</comment>
<name>X5CY91_PINTB</name>
<reference evidence="7" key="1">
    <citation type="submission" date="2014-01" db="EMBL/GenBank/DDBJ databases">
        <title>Isolation and expression analysis of gibberellin metabolism genes in developing male and female cones of Pinus tabuliformis.</title>
        <authorList>
            <person name="Niu S."/>
            <person name="Li W."/>
            <person name="Chen X."/>
        </authorList>
    </citation>
    <scope>NUCLEOTIDE SEQUENCE</scope>
</reference>
<feature type="non-terminal residue" evidence="7">
    <location>
        <position position="1"/>
    </location>
</feature>
<dbReference type="InterPro" id="IPR050295">
    <property type="entry name" value="Plant_2OG-oxidoreductases"/>
</dbReference>
<dbReference type="InterPro" id="IPR027443">
    <property type="entry name" value="IPNS-like_sf"/>
</dbReference>
<evidence type="ECO:0000259" key="6">
    <source>
        <dbReference type="PROSITE" id="PS51471"/>
    </source>
</evidence>
<organism evidence="7">
    <name type="scientific">Pinus tabuliformis</name>
    <name type="common">Chinese red pine</name>
    <name type="synonym">Pinus leucosperma</name>
    <dbReference type="NCBI Taxonomy" id="88731"/>
    <lineage>
        <taxon>Eukaryota</taxon>
        <taxon>Viridiplantae</taxon>
        <taxon>Streptophyta</taxon>
        <taxon>Embryophyta</taxon>
        <taxon>Tracheophyta</taxon>
        <taxon>Spermatophyta</taxon>
        <taxon>Pinopsida</taxon>
        <taxon>Pinidae</taxon>
        <taxon>Conifers I</taxon>
        <taxon>Pinales</taxon>
        <taxon>Pinaceae</taxon>
        <taxon>Pinus</taxon>
        <taxon>Pinus subgen. Pinus</taxon>
    </lineage>
</organism>
<dbReference type="InterPro" id="IPR044861">
    <property type="entry name" value="IPNS-like_FE2OG_OXY"/>
</dbReference>
<dbReference type="EMBL" id="KJ158971">
    <property type="protein sequence ID" value="AHW42455.1"/>
    <property type="molecule type" value="mRNA"/>
</dbReference>
<feature type="domain" description="Fe2OG dioxygenase" evidence="6">
    <location>
        <begin position="218"/>
        <end position="318"/>
    </location>
</feature>
<dbReference type="FunFam" id="2.60.120.330:FF:000001">
    <property type="entry name" value="Protein SRG1"/>
    <property type="match status" value="1"/>
</dbReference>
<dbReference type="GO" id="GO:0046872">
    <property type="term" value="F:metal ion binding"/>
    <property type="evidence" value="ECO:0007669"/>
    <property type="project" value="UniProtKB-KW"/>
</dbReference>
<evidence type="ECO:0000256" key="5">
    <source>
        <dbReference type="RuleBase" id="RU003682"/>
    </source>
</evidence>
<dbReference type="InterPro" id="IPR005123">
    <property type="entry name" value="Oxoglu/Fe-dep_dioxygenase_dom"/>
</dbReference>
<evidence type="ECO:0000256" key="3">
    <source>
        <dbReference type="ARBA" id="ARBA00023002"/>
    </source>
</evidence>
<evidence type="ECO:0000256" key="4">
    <source>
        <dbReference type="ARBA" id="ARBA00023004"/>
    </source>
</evidence>
<dbReference type="AlphaFoldDB" id="X5CY91"/>
<dbReference type="SUPFAM" id="SSF51197">
    <property type="entry name" value="Clavaminate synthase-like"/>
    <property type="match status" value="1"/>
</dbReference>
<dbReference type="PANTHER" id="PTHR47991">
    <property type="entry name" value="OXOGLUTARATE/IRON-DEPENDENT DIOXYGENASE"/>
    <property type="match status" value="1"/>
</dbReference>
<dbReference type="InterPro" id="IPR026992">
    <property type="entry name" value="DIOX_N"/>
</dbReference>
<protein>
    <submittedName>
        <fullName evidence="7">GA2ox5</fullName>
    </submittedName>
</protein>
<dbReference type="PROSITE" id="PS51471">
    <property type="entry name" value="FE2OG_OXY"/>
    <property type="match status" value="1"/>
</dbReference>
<keyword evidence="3 5" id="KW-0560">Oxidoreductase</keyword>
<evidence type="ECO:0000313" key="7">
    <source>
        <dbReference type="EMBL" id="AHW42455.1"/>
    </source>
</evidence>
<dbReference type="Pfam" id="PF03171">
    <property type="entry name" value="2OG-FeII_Oxy"/>
    <property type="match status" value="1"/>
</dbReference>
<evidence type="ECO:0000256" key="1">
    <source>
        <dbReference type="ARBA" id="ARBA00008056"/>
    </source>
</evidence>
<keyword evidence="2 5" id="KW-0479">Metal-binding</keyword>
<proteinExistence type="evidence at transcript level"/>
<evidence type="ECO:0000256" key="2">
    <source>
        <dbReference type="ARBA" id="ARBA00022723"/>
    </source>
</evidence>
<dbReference type="Pfam" id="PF14226">
    <property type="entry name" value="DIOX_N"/>
    <property type="match status" value="1"/>
</dbReference>
<dbReference type="Gene3D" id="2.60.120.330">
    <property type="entry name" value="B-lactam Antibiotic, Isopenicillin N Synthase, Chain"/>
    <property type="match status" value="1"/>
</dbReference>